<comment type="catalytic activity">
    <reaction evidence="8">
        <text>fluoride(in) = fluoride(out)</text>
        <dbReference type="Rhea" id="RHEA:76159"/>
        <dbReference type="ChEBI" id="CHEBI:17051"/>
    </reaction>
    <physiologicalReaction direction="left-to-right" evidence="8">
        <dbReference type="Rhea" id="RHEA:76160"/>
    </physiologicalReaction>
</comment>
<dbReference type="PANTHER" id="PTHR28259:SF1">
    <property type="entry name" value="FLUORIDE EXPORT PROTEIN 1-RELATED"/>
    <property type="match status" value="1"/>
</dbReference>
<evidence type="ECO:0000256" key="4">
    <source>
        <dbReference type="ARBA" id="ARBA00022989"/>
    </source>
</evidence>
<dbReference type="RefSeq" id="WP_040177025.1">
    <property type="nucleotide sequence ID" value="NZ_BJJW01000023.1"/>
</dbReference>
<keyword evidence="4 10" id="KW-1133">Transmembrane helix</keyword>
<dbReference type="GeneID" id="61101944"/>
<dbReference type="GO" id="GO:0005886">
    <property type="term" value="C:plasma membrane"/>
    <property type="evidence" value="ECO:0007669"/>
    <property type="project" value="UniProtKB-SubCell"/>
</dbReference>
<dbReference type="GO" id="GO:0062054">
    <property type="term" value="F:fluoride channel activity"/>
    <property type="evidence" value="ECO:0007669"/>
    <property type="project" value="UniProtKB-UniRule"/>
</dbReference>
<comment type="function">
    <text evidence="9 10">Fluoride-specific ion channel. Important for reducing fluoride concentration in the cell, thus reducing its toxicity.</text>
</comment>
<evidence type="ECO:0000256" key="8">
    <source>
        <dbReference type="ARBA" id="ARBA00035585"/>
    </source>
</evidence>
<comment type="caution">
    <text evidence="11">The sequence shown here is derived from an EMBL/GenBank/DDBJ whole genome shotgun (WGS) entry which is preliminary data.</text>
</comment>
<dbReference type="GO" id="GO:0046872">
    <property type="term" value="F:metal ion binding"/>
    <property type="evidence" value="ECO:0007669"/>
    <property type="project" value="UniProtKB-KW"/>
</dbReference>
<evidence type="ECO:0000256" key="9">
    <source>
        <dbReference type="ARBA" id="ARBA00049940"/>
    </source>
</evidence>
<evidence type="ECO:0000256" key="2">
    <source>
        <dbReference type="ARBA" id="ARBA00022475"/>
    </source>
</evidence>
<feature type="transmembrane region" description="Helical" evidence="10">
    <location>
        <begin position="39"/>
        <end position="57"/>
    </location>
</feature>
<comment type="subcellular location">
    <subcellularLocation>
        <location evidence="1 10">Cell membrane</location>
        <topology evidence="1 10">Multi-pass membrane protein</topology>
    </subcellularLocation>
</comment>
<dbReference type="Proteomes" id="UP000323274">
    <property type="component" value="Unassembled WGS sequence"/>
</dbReference>
<dbReference type="PANTHER" id="PTHR28259">
    <property type="entry name" value="FLUORIDE EXPORT PROTEIN 1-RELATED"/>
    <property type="match status" value="1"/>
</dbReference>
<name>A0A5A5U0T9_LEUCI</name>
<evidence type="ECO:0000256" key="6">
    <source>
        <dbReference type="ARBA" id="ARBA00023303"/>
    </source>
</evidence>
<evidence type="ECO:0000313" key="11">
    <source>
        <dbReference type="EMBL" id="GDZ84701.1"/>
    </source>
</evidence>
<evidence type="ECO:0000256" key="3">
    <source>
        <dbReference type="ARBA" id="ARBA00022692"/>
    </source>
</evidence>
<dbReference type="Pfam" id="PF02537">
    <property type="entry name" value="CRCB"/>
    <property type="match status" value="1"/>
</dbReference>
<keyword evidence="10" id="KW-0406">Ion transport</keyword>
<dbReference type="AlphaFoldDB" id="A0A5A5U0T9"/>
<dbReference type="InterPro" id="IPR003691">
    <property type="entry name" value="FluC"/>
</dbReference>
<sequence>MKKLKENAILTGCILVFIGGAFGGIFRLLLTQIPYIGSSPWVIVAINIVGSFLLAYLGSRISEDDEYSLSIKTFVGTGIIGGFTTFSTFILQINELLNKNYIIAFIYVVLSLLLGYIAVLCGKYLGKRMRNQ</sequence>
<evidence type="ECO:0000256" key="1">
    <source>
        <dbReference type="ARBA" id="ARBA00004651"/>
    </source>
</evidence>
<keyword evidence="2 10" id="KW-1003">Cell membrane</keyword>
<keyword evidence="10" id="KW-0813">Transport</keyword>
<comment type="activity regulation">
    <text evidence="10">Na(+) is not transported, but it plays an essential structural role and its presence is essential for fluoride channel function.</text>
</comment>
<keyword evidence="5 10" id="KW-0472">Membrane</keyword>
<evidence type="ECO:0000256" key="10">
    <source>
        <dbReference type="HAMAP-Rule" id="MF_00454"/>
    </source>
</evidence>
<dbReference type="GO" id="GO:0140114">
    <property type="term" value="P:cellular detoxification of fluoride"/>
    <property type="evidence" value="ECO:0007669"/>
    <property type="project" value="UniProtKB-UniRule"/>
</dbReference>
<keyword evidence="6 10" id="KW-0407">Ion channel</keyword>
<keyword evidence="3 10" id="KW-0812">Transmembrane</keyword>
<proteinExistence type="inferred from homology"/>
<evidence type="ECO:0000256" key="7">
    <source>
        <dbReference type="ARBA" id="ARBA00035120"/>
    </source>
</evidence>
<dbReference type="HAMAP" id="MF_00454">
    <property type="entry name" value="FluC"/>
    <property type="match status" value="1"/>
</dbReference>
<feature type="binding site" evidence="10">
    <location>
        <position position="81"/>
    </location>
    <ligand>
        <name>Na(+)</name>
        <dbReference type="ChEBI" id="CHEBI:29101"/>
        <note>structural</note>
    </ligand>
</feature>
<feature type="transmembrane region" description="Helical" evidence="10">
    <location>
        <begin position="102"/>
        <end position="126"/>
    </location>
</feature>
<protein>
    <recommendedName>
        <fullName evidence="10">Fluoride-specific ion channel FluC</fullName>
    </recommendedName>
</protein>
<accession>A0A5A5U0T9</accession>
<dbReference type="EMBL" id="BJJW01000023">
    <property type="protein sequence ID" value="GDZ84701.1"/>
    <property type="molecule type" value="Genomic_DNA"/>
</dbReference>
<keyword evidence="10" id="KW-0915">Sodium</keyword>
<comment type="similarity">
    <text evidence="7 10">Belongs to the fluoride channel Fluc/FEX (TC 1.A.43) family.</text>
</comment>
<feature type="transmembrane region" description="Helical" evidence="10">
    <location>
        <begin position="69"/>
        <end position="90"/>
    </location>
</feature>
<evidence type="ECO:0000256" key="5">
    <source>
        <dbReference type="ARBA" id="ARBA00023136"/>
    </source>
</evidence>
<organism evidence="11">
    <name type="scientific">Leuconostoc citreum</name>
    <dbReference type="NCBI Taxonomy" id="33964"/>
    <lineage>
        <taxon>Bacteria</taxon>
        <taxon>Bacillati</taxon>
        <taxon>Bacillota</taxon>
        <taxon>Bacilli</taxon>
        <taxon>Lactobacillales</taxon>
        <taxon>Lactobacillaceae</taxon>
        <taxon>Leuconostoc</taxon>
    </lineage>
</organism>
<reference evidence="11" key="1">
    <citation type="submission" date="2019-04" db="EMBL/GenBank/DDBJ databases">
        <title>A pseudo-fructophilic Leuconostoc citreum strain F192-5 isolated from peel of satsuma mandarin: the first report for isolation and characterization of strain-dependent fructophilic-like characteristics.</title>
        <authorList>
            <person name="Maeno S."/>
            <person name="Tanizawa Y."/>
            <person name="Kajikawa A."/>
            <person name="Kanesaki Y."/>
            <person name="Kubota E."/>
            <person name="Arita M."/>
            <person name="Leon D."/>
            <person name="Endo A."/>
        </authorList>
    </citation>
    <scope>NUCLEOTIDE SEQUENCE [LARGE SCALE GENOMIC DNA]</scope>
    <source>
        <strain evidence="11">F192-5</strain>
    </source>
</reference>
<gene>
    <name evidence="11" type="primary">crcB_3</name>
    <name evidence="10" type="synonym">crcB</name>
    <name evidence="10" type="synonym">fluC</name>
    <name evidence="11" type="ORF">LCIT_19430</name>
</gene>
<keyword evidence="10" id="KW-0479">Metal-binding</keyword>
<feature type="binding site" evidence="10">
    <location>
        <position position="84"/>
    </location>
    <ligand>
        <name>Na(+)</name>
        <dbReference type="ChEBI" id="CHEBI:29101"/>
        <note>structural</note>
    </ligand>
</feature>